<dbReference type="InterPro" id="IPR035899">
    <property type="entry name" value="DBL_dom_sf"/>
</dbReference>
<feature type="compositionally biased region" description="Polar residues" evidence="1">
    <location>
        <begin position="1"/>
        <end position="19"/>
    </location>
</feature>
<accession>A0AA35W779</accession>
<gene>
    <name evidence="3" type="ORF">GBAR_LOCUS2676</name>
</gene>
<comment type="caution">
    <text evidence="3">The sequence shown here is derived from an EMBL/GenBank/DDBJ whole genome shotgun (WGS) entry which is preliminary data.</text>
</comment>
<organism evidence="3 4">
    <name type="scientific">Geodia barretti</name>
    <name type="common">Barrett's horny sponge</name>
    <dbReference type="NCBI Taxonomy" id="519541"/>
    <lineage>
        <taxon>Eukaryota</taxon>
        <taxon>Metazoa</taxon>
        <taxon>Porifera</taxon>
        <taxon>Demospongiae</taxon>
        <taxon>Heteroscleromorpha</taxon>
        <taxon>Tetractinellida</taxon>
        <taxon>Astrophorina</taxon>
        <taxon>Geodiidae</taxon>
        <taxon>Geodia</taxon>
    </lineage>
</organism>
<dbReference type="SUPFAM" id="SSF48065">
    <property type="entry name" value="DBL homology domain (DH-domain)"/>
    <property type="match status" value="1"/>
</dbReference>
<evidence type="ECO:0000313" key="4">
    <source>
        <dbReference type="Proteomes" id="UP001174909"/>
    </source>
</evidence>
<dbReference type="InterPro" id="IPR000219">
    <property type="entry name" value="DH_dom"/>
</dbReference>
<feature type="region of interest" description="Disordered" evidence="1">
    <location>
        <begin position="1"/>
        <end position="20"/>
    </location>
</feature>
<dbReference type="Pfam" id="PF00621">
    <property type="entry name" value="RhoGEF"/>
    <property type="match status" value="1"/>
</dbReference>
<dbReference type="EMBL" id="CASHTH010000373">
    <property type="protein sequence ID" value="CAI7999293.1"/>
    <property type="molecule type" value="Genomic_DNA"/>
</dbReference>
<feature type="domain" description="DH" evidence="2">
    <location>
        <begin position="247"/>
        <end position="346"/>
    </location>
</feature>
<dbReference type="Proteomes" id="UP001174909">
    <property type="component" value="Unassembled WGS sequence"/>
</dbReference>
<dbReference type="GO" id="GO:0005085">
    <property type="term" value="F:guanyl-nucleotide exchange factor activity"/>
    <property type="evidence" value="ECO:0007669"/>
    <property type="project" value="InterPro"/>
</dbReference>
<feature type="region of interest" description="Disordered" evidence="1">
    <location>
        <begin position="45"/>
        <end position="92"/>
    </location>
</feature>
<name>A0AA35W779_GEOBA</name>
<reference evidence="3" key="1">
    <citation type="submission" date="2023-03" db="EMBL/GenBank/DDBJ databases">
        <authorList>
            <person name="Steffen K."/>
            <person name="Cardenas P."/>
        </authorList>
    </citation>
    <scope>NUCLEOTIDE SEQUENCE</scope>
</reference>
<keyword evidence="4" id="KW-1185">Reference proteome</keyword>
<evidence type="ECO:0000256" key="1">
    <source>
        <dbReference type="SAM" id="MobiDB-lite"/>
    </source>
</evidence>
<dbReference type="Gene3D" id="1.20.900.10">
    <property type="entry name" value="Dbl homology (DH) domain"/>
    <property type="match status" value="1"/>
</dbReference>
<proteinExistence type="predicted"/>
<feature type="compositionally biased region" description="Low complexity" evidence="1">
    <location>
        <begin position="45"/>
        <end position="56"/>
    </location>
</feature>
<protein>
    <recommendedName>
        <fullName evidence="2">DH domain-containing protein</fullName>
    </recommendedName>
</protein>
<evidence type="ECO:0000313" key="3">
    <source>
        <dbReference type="EMBL" id="CAI7999293.1"/>
    </source>
</evidence>
<dbReference type="PROSITE" id="PS50010">
    <property type="entry name" value="DH_2"/>
    <property type="match status" value="1"/>
</dbReference>
<dbReference type="AlphaFoldDB" id="A0AA35W779"/>
<evidence type="ECO:0000259" key="2">
    <source>
        <dbReference type="PROSITE" id="PS50010"/>
    </source>
</evidence>
<sequence>MSMNGSATVARSPWNSMDPSPNFRGPLILGVSPYRKVVADHHRLLASSPLSSGQSSPEGNRRSREFNPQGAAPRSTRSRSMSPQGRFSPFGIGSIPLHMSHTAVDSEVSSIGSRKSSADTESGRISADFAMAMEELRGRAGVYPHHVNGESTVGCGGTWKWREEREGLLTEILECRRRLQMISVEAQEWEQTRKDYCELIAKQQQLLNEANSTRAAADNLKLQRWNKKKISTVDLRGHSPSHEHMDHPQELMLAILKSEHQYVCSLTVLDTQYQQPMKMLSAFKSDVLSLQQLQFLFLNCSELLNLHRYLFEELSRVQFLPPSVQLDQFFFILEKTFPNFSLYNPFLDCSRQENVQKELIGTENKAGVCSTVGALQSGDRGADLEHLLTLPCERLKSTQSC</sequence>